<dbReference type="Pfam" id="PF00486">
    <property type="entry name" value="Trans_reg_C"/>
    <property type="match status" value="1"/>
</dbReference>
<dbReference type="GO" id="GO:0006355">
    <property type="term" value="P:regulation of DNA-templated transcription"/>
    <property type="evidence" value="ECO:0007669"/>
    <property type="project" value="InterPro"/>
</dbReference>
<dbReference type="SMART" id="SM00862">
    <property type="entry name" value="Trans_reg_C"/>
    <property type="match status" value="1"/>
</dbReference>
<dbReference type="GO" id="GO:0005829">
    <property type="term" value="C:cytosol"/>
    <property type="evidence" value="ECO:0007669"/>
    <property type="project" value="TreeGrafter"/>
</dbReference>
<dbReference type="InterPro" id="IPR001789">
    <property type="entry name" value="Sig_transdc_resp-reg_receiver"/>
</dbReference>
<dbReference type="Gene3D" id="1.10.10.10">
    <property type="entry name" value="Winged helix-like DNA-binding domain superfamily/Winged helix DNA-binding domain"/>
    <property type="match status" value="1"/>
</dbReference>
<dbReference type="Gene3D" id="6.10.250.690">
    <property type="match status" value="1"/>
</dbReference>
<dbReference type="FunFam" id="3.40.50.2300:FF:000001">
    <property type="entry name" value="DNA-binding response regulator PhoB"/>
    <property type="match status" value="1"/>
</dbReference>
<evidence type="ECO:0000259" key="9">
    <source>
        <dbReference type="PROSITE" id="PS51755"/>
    </source>
</evidence>
<keyword evidence="1 6" id="KW-0597">Phosphoprotein</keyword>
<dbReference type="AlphaFoldDB" id="A0A6C7EEC8"/>
<keyword evidence="3" id="KW-0805">Transcription regulation</keyword>
<dbReference type="InterPro" id="IPR036388">
    <property type="entry name" value="WH-like_DNA-bd_sf"/>
</dbReference>
<feature type="domain" description="Response regulatory" evidence="8">
    <location>
        <begin position="10"/>
        <end position="124"/>
    </location>
</feature>
<keyword evidence="4 7" id="KW-0238">DNA-binding</keyword>
<dbReference type="GO" id="GO:0032993">
    <property type="term" value="C:protein-DNA complex"/>
    <property type="evidence" value="ECO:0007669"/>
    <property type="project" value="TreeGrafter"/>
</dbReference>
<keyword evidence="2" id="KW-0902">Two-component regulatory system</keyword>
<organism evidence="10 11">
    <name type="scientific">Ilumatobacter coccineus (strain NBRC 103263 / KCTC 29153 / YM16-304)</name>
    <dbReference type="NCBI Taxonomy" id="1313172"/>
    <lineage>
        <taxon>Bacteria</taxon>
        <taxon>Bacillati</taxon>
        <taxon>Actinomycetota</taxon>
        <taxon>Acidimicrobiia</taxon>
        <taxon>Acidimicrobiales</taxon>
        <taxon>Ilumatobacteraceae</taxon>
        <taxon>Ilumatobacter</taxon>
    </lineage>
</organism>
<sequence>MNASAAPSPTVLVVDDDPGVRETLRMALSYEGYDVRLAGNGGEGLEYLAEQTADAVIVDVMMPHVDGLSMCRALRRRRNRVPILVLTARSSIGDRVEGLDAGADDYLVKPFSLDELLARVRALIRRSHHADAPEPTDVGDLVLDPRTRSARRGERRIELTKTEYELLAMLMAHPGAVLTREVIYDRIWGCDLSATSRSLDVYVSYLRQKTEADGEPRMIQTVRGIGFMIESAERST</sequence>
<proteinExistence type="predicted"/>
<dbReference type="GO" id="GO:0000976">
    <property type="term" value="F:transcription cis-regulatory region binding"/>
    <property type="evidence" value="ECO:0007669"/>
    <property type="project" value="TreeGrafter"/>
</dbReference>
<dbReference type="CDD" id="cd17627">
    <property type="entry name" value="REC_OmpR_PrrA-like"/>
    <property type="match status" value="1"/>
</dbReference>
<dbReference type="FunFam" id="1.10.10.10:FF:000005">
    <property type="entry name" value="Two-component system response regulator"/>
    <property type="match status" value="1"/>
</dbReference>
<dbReference type="InterPro" id="IPR039420">
    <property type="entry name" value="WalR-like"/>
</dbReference>
<evidence type="ECO:0000256" key="2">
    <source>
        <dbReference type="ARBA" id="ARBA00023012"/>
    </source>
</evidence>
<dbReference type="Pfam" id="PF00072">
    <property type="entry name" value="Response_reg"/>
    <property type="match status" value="1"/>
</dbReference>
<keyword evidence="5" id="KW-0804">Transcription</keyword>
<dbReference type="Proteomes" id="UP000011863">
    <property type="component" value="Chromosome"/>
</dbReference>
<dbReference type="PROSITE" id="PS51755">
    <property type="entry name" value="OMPR_PHOB"/>
    <property type="match status" value="1"/>
</dbReference>
<dbReference type="CDD" id="cd00383">
    <property type="entry name" value="trans_reg_C"/>
    <property type="match status" value="1"/>
</dbReference>
<keyword evidence="11" id="KW-1185">Reference proteome</keyword>
<dbReference type="SMART" id="SM00448">
    <property type="entry name" value="REC"/>
    <property type="match status" value="1"/>
</dbReference>
<evidence type="ECO:0000256" key="5">
    <source>
        <dbReference type="ARBA" id="ARBA00023163"/>
    </source>
</evidence>
<evidence type="ECO:0000313" key="11">
    <source>
        <dbReference type="Proteomes" id="UP000011863"/>
    </source>
</evidence>
<feature type="DNA-binding region" description="OmpR/PhoB-type" evidence="7">
    <location>
        <begin position="133"/>
        <end position="231"/>
    </location>
</feature>
<evidence type="ECO:0000256" key="3">
    <source>
        <dbReference type="ARBA" id="ARBA00023015"/>
    </source>
</evidence>
<dbReference type="PANTHER" id="PTHR48111">
    <property type="entry name" value="REGULATOR OF RPOS"/>
    <property type="match status" value="1"/>
</dbReference>
<evidence type="ECO:0000259" key="8">
    <source>
        <dbReference type="PROSITE" id="PS50110"/>
    </source>
</evidence>
<feature type="domain" description="OmpR/PhoB-type" evidence="9">
    <location>
        <begin position="133"/>
        <end position="231"/>
    </location>
</feature>
<evidence type="ECO:0000256" key="1">
    <source>
        <dbReference type="ARBA" id="ARBA00022553"/>
    </source>
</evidence>
<dbReference type="KEGG" id="aym:YM304_32150"/>
<reference evidence="10 11" key="1">
    <citation type="journal article" date="2013" name="Int. J. Syst. Evol. Microbiol.">
        <title>Ilumatobacter nonamiense sp. nov. and Ilumatobacter coccineum sp. nov., isolated from seashore sand.</title>
        <authorList>
            <person name="Matsumoto A."/>
            <person name="Kasai H."/>
            <person name="Matsuo Y."/>
            <person name="Shizuri Y."/>
            <person name="Ichikawa N."/>
            <person name="Fujita N."/>
            <person name="Omura S."/>
            <person name="Takahashi Y."/>
        </authorList>
    </citation>
    <scope>NUCLEOTIDE SEQUENCE [LARGE SCALE GENOMIC DNA]</scope>
    <source>
        <strain evidence="11">NBRC 103263 / KCTC 29153 / YM16-304</strain>
    </source>
</reference>
<dbReference type="EMBL" id="AP012057">
    <property type="protein sequence ID" value="BAN03529.1"/>
    <property type="molecule type" value="Genomic_DNA"/>
</dbReference>
<dbReference type="InterPro" id="IPR011006">
    <property type="entry name" value="CheY-like_superfamily"/>
</dbReference>
<evidence type="ECO:0000313" key="10">
    <source>
        <dbReference type="EMBL" id="BAN03529.1"/>
    </source>
</evidence>
<dbReference type="PANTHER" id="PTHR48111:SF22">
    <property type="entry name" value="REGULATOR OF RPOS"/>
    <property type="match status" value="1"/>
</dbReference>
<accession>A0A6C7EEC8</accession>
<gene>
    <name evidence="10" type="ORF">YM304_32150</name>
</gene>
<evidence type="ECO:0000256" key="6">
    <source>
        <dbReference type="PROSITE-ProRule" id="PRU00169"/>
    </source>
</evidence>
<dbReference type="Gene3D" id="3.40.50.2300">
    <property type="match status" value="1"/>
</dbReference>
<dbReference type="RefSeq" id="WP_015442776.1">
    <property type="nucleotide sequence ID" value="NC_020520.1"/>
</dbReference>
<protein>
    <submittedName>
        <fullName evidence="10">Putative OmpR family two-component response regulator</fullName>
    </submittedName>
</protein>
<evidence type="ECO:0000256" key="4">
    <source>
        <dbReference type="ARBA" id="ARBA00023125"/>
    </source>
</evidence>
<evidence type="ECO:0000256" key="7">
    <source>
        <dbReference type="PROSITE-ProRule" id="PRU01091"/>
    </source>
</evidence>
<name>A0A6C7EEC8_ILUCY</name>
<dbReference type="PROSITE" id="PS50110">
    <property type="entry name" value="RESPONSE_REGULATORY"/>
    <property type="match status" value="1"/>
</dbReference>
<dbReference type="InterPro" id="IPR016032">
    <property type="entry name" value="Sig_transdc_resp-reg_C-effctor"/>
</dbReference>
<dbReference type="InterPro" id="IPR001867">
    <property type="entry name" value="OmpR/PhoB-type_DNA-bd"/>
</dbReference>
<dbReference type="SUPFAM" id="SSF46894">
    <property type="entry name" value="C-terminal effector domain of the bipartite response regulators"/>
    <property type="match status" value="1"/>
</dbReference>
<dbReference type="GO" id="GO:0000156">
    <property type="term" value="F:phosphorelay response regulator activity"/>
    <property type="evidence" value="ECO:0007669"/>
    <property type="project" value="TreeGrafter"/>
</dbReference>
<feature type="modified residue" description="4-aspartylphosphate" evidence="6">
    <location>
        <position position="59"/>
    </location>
</feature>
<dbReference type="SUPFAM" id="SSF52172">
    <property type="entry name" value="CheY-like"/>
    <property type="match status" value="1"/>
</dbReference>